<dbReference type="PIRSF" id="PIRSF015736">
    <property type="entry name" value="MI"/>
    <property type="match status" value="1"/>
</dbReference>
<sequence>MTVIELVGNAPHDQVGIGMVCPFDMALDRELWRWMPESVSLYFTRTAFIDAPVDVELCRELNDHDEIARAVRNVLGVGPRSFGYACASGSFVYGMNGARAISNAMIAAGAAAAVTTSEALLRALDALGVGRLAVAAPYTSTLTGLLCDFLCESGRHVVRHAGLERDHEIWTIPYSATCELIRMADHPDAEAVFVSCTNLWTYDILALMEAELGKPVISANQVTAWATLADAGLVAESLPTHGGLSLHGGQSLFCRAPRVA</sequence>
<dbReference type="InterPro" id="IPR026286">
    <property type="entry name" value="MaiA/AMDase"/>
</dbReference>
<protein>
    <submittedName>
        <fullName evidence="1">Putative decarboxylase</fullName>
    </submittedName>
</protein>
<accession>G7GL33</accession>
<dbReference type="AlphaFoldDB" id="G7GL33"/>
<keyword evidence="2" id="KW-1185">Reference proteome</keyword>
<organism evidence="1 2">
    <name type="scientific">Gordonia amarae NBRC 15530</name>
    <dbReference type="NCBI Taxonomy" id="1075090"/>
    <lineage>
        <taxon>Bacteria</taxon>
        <taxon>Bacillati</taxon>
        <taxon>Actinomycetota</taxon>
        <taxon>Actinomycetes</taxon>
        <taxon>Mycobacteriales</taxon>
        <taxon>Gordoniaceae</taxon>
        <taxon>Gordonia</taxon>
    </lineage>
</organism>
<dbReference type="RefSeq" id="WP_005183139.1">
    <property type="nucleotide sequence ID" value="NZ_BAED01000018.1"/>
</dbReference>
<dbReference type="Proteomes" id="UP000006023">
    <property type="component" value="Unassembled WGS sequence"/>
</dbReference>
<gene>
    <name evidence="1" type="ORF">GOAMR_18_00300</name>
</gene>
<evidence type="ECO:0000313" key="1">
    <source>
        <dbReference type="EMBL" id="GAB04308.1"/>
    </source>
</evidence>
<dbReference type="EMBL" id="BAED01000018">
    <property type="protein sequence ID" value="GAB04308.1"/>
    <property type="molecule type" value="Genomic_DNA"/>
</dbReference>
<dbReference type="STRING" id="1075090.GOAMR_18_00300"/>
<evidence type="ECO:0000313" key="2">
    <source>
        <dbReference type="Proteomes" id="UP000006023"/>
    </source>
</evidence>
<dbReference type="Pfam" id="PF17645">
    <property type="entry name" value="Amdase"/>
    <property type="match status" value="1"/>
</dbReference>
<dbReference type="eggNOG" id="COG3473">
    <property type="taxonomic scope" value="Bacteria"/>
</dbReference>
<name>G7GL33_9ACTN</name>
<dbReference type="Gene3D" id="3.40.50.12500">
    <property type="match status" value="1"/>
</dbReference>
<proteinExistence type="predicted"/>
<dbReference type="PANTHER" id="PTHR40267:SF1">
    <property type="entry name" value="BLR3294 PROTEIN"/>
    <property type="match status" value="1"/>
</dbReference>
<dbReference type="PANTHER" id="PTHR40267">
    <property type="entry name" value="BLR3294 PROTEIN"/>
    <property type="match status" value="1"/>
</dbReference>
<reference evidence="1 2" key="1">
    <citation type="submission" date="2011-11" db="EMBL/GenBank/DDBJ databases">
        <title>Whole genome shotgun sequence of Gordonia amarae NBRC 15530.</title>
        <authorList>
            <person name="Takarada H."/>
            <person name="Hosoyama A."/>
            <person name="Tsuchikane K."/>
            <person name="Katsumata H."/>
            <person name="Yamazaki S."/>
            <person name="Fujita N."/>
        </authorList>
    </citation>
    <scope>NUCLEOTIDE SEQUENCE [LARGE SCALE GENOMIC DNA]</scope>
    <source>
        <strain evidence="1 2">NBRC 15530</strain>
    </source>
</reference>
<comment type="caution">
    <text evidence="1">The sequence shown here is derived from an EMBL/GenBank/DDBJ whole genome shotgun (WGS) entry which is preliminary data.</text>
</comment>
<dbReference type="InterPro" id="IPR053714">
    <property type="entry name" value="Iso_Racemase_Enz_sf"/>
</dbReference>